<dbReference type="SMART" id="SM00906">
    <property type="entry name" value="Fungal_trans"/>
    <property type="match status" value="1"/>
</dbReference>
<protein>
    <recommendedName>
        <fullName evidence="7">Xylanolytic transcriptional activator regulatory domain-containing protein</fullName>
    </recommendedName>
</protein>
<feature type="compositionally biased region" description="Low complexity" evidence="6">
    <location>
        <begin position="455"/>
        <end position="476"/>
    </location>
</feature>
<name>A0A4R0RCR8_9APHY</name>
<dbReference type="PANTHER" id="PTHR31845">
    <property type="entry name" value="FINGER DOMAIN PROTEIN, PUTATIVE-RELATED"/>
    <property type="match status" value="1"/>
</dbReference>
<keyword evidence="9" id="KW-1185">Reference proteome</keyword>
<keyword evidence="3" id="KW-0238">DNA-binding</keyword>
<organism evidence="8 9">
    <name type="scientific">Steccherinum ochraceum</name>
    <dbReference type="NCBI Taxonomy" id="92696"/>
    <lineage>
        <taxon>Eukaryota</taxon>
        <taxon>Fungi</taxon>
        <taxon>Dikarya</taxon>
        <taxon>Basidiomycota</taxon>
        <taxon>Agaricomycotina</taxon>
        <taxon>Agaricomycetes</taxon>
        <taxon>Polyporales</taxon>
        <taxon>Steccherinaceae</taxon>
        <taxon>Steccherinum</taxon>
    </lineage>
</organism>
<feature type="region of interest" description="Disordered" evidence="6">
    <location>
        <begin position="524"/>
        <end position="566"/>
    </location>
</feature>
<feature type="region of interest" description="Disordered" evidence="6">
    <location>
        <begin position="375"/>
        <end position="487"/>
    </location>
</feature>
<dbReference type="AlphaFoldDB" id="A0A4R0RCR8"/>
<dbReference type="GO" id="GO:0000976">
    <property type="term" value="F:transcription cis-regulatory region binding"/>
    <property type="evidence" value="ECO:0007669"/>
    <property type="project" value="TreeGrafter"/>
</dbReference>
<evidence type="ECO:0000259" key="7">
    <source>
        <dbReference type="SMART" id="SM00906"/>
    </source>
</evidence>
<evidence type="ECO:0000256" key="2">
    <source>
        <dbReference type="ARBA" id="ARBA00023015"/>
    </source>
</evidence>
<reference evidence="8 9" key="1">
    <citation type="submission" date="2018-11" db="EMBL/GenBank/DDBJ databases">
        <title>Genome assembly of Steccherinum ochraceum LE-BIN_3174, the white-rot fungus of the Steccherinaceae family (The Residual Polyporoid clade, Polyporales, Basidiomycota).</title>
        <authorList>
            <person name="Fedorova T.V."/>
            <person name="Glazunova O.A."/>
            <person name="Landesman E.O."/>
            <person name="Moiseenko K.V."/>
            <person name="Psurtseva N.V."/>
            <person name="Savinova O.S."/>
            <person name="Shakhova N.V."/>
            <person name="Tyazhelova T.V."/>
            <person name="Vasina D.V."/>
        </authorList>
    </citation>
    <scope>NUCLEOTIDE SEQUENCE [LARGE SCALE GENOMIC DNA]</scope>
    <source>
        <strain evidence="8 9">LE-BIN_3174</strain>
    </source>
</reference>
<feature type="compositionally biased region" description="Low complexity" evidence="6">
    <location>
        <begin position="394"/>
        <end position="410"/>
    </location>
</feature>
<evidence type="ECO:0000256" key="1">
    <source>
        <dbReference type="ARBA" id="ARBA00004123"/>
    </source>
</evidence>
<evidence type="ECO:0000313" key="9">
    <source>
        <dbReference type="Proteomes" id="UP000292702"/>
    </source>
</evidence>
<gene>
    <name evidence="8" type="ORF">EIP91_010443</name>
</gene>
<dbReference type="GO" id="GO:0006351">
    <property type="term" value="P:DNA-templated transcription"/>
    <property type="evidence" value="ECO:0007669"/>
    <property type="project" value="InterPro"/>
</dbReference>
<dbReference type="OrthoDB" id="3163292at2759"/>
<dbReference type="CDD" id="cd12148">
    <property type="entry name" value="fungal_TF_MHR"/>
    <property type="match status" value="1"/>
</dbReference>
<evidence type="ECO:0000256" key="3">
    <source>
        <dbReference type="ARBA" id="ARBA00023125"/>
    </source>
</evidence>
<dbReference type="GO" id="GO:0000981">
    <property type="term" value="F:DNA-binding transcription factor activity, RNA polymerase II-specific"/>
    <property type="evidence" value="ECO:0007669"/>
    <property type="project" value="TreeGrafter"/>
</dbReference>
<sequence length="566" mass="63969">MACCKFFRPELYHPVKKLAHEFSVRAFAESWKRVEVCQAFACLTYWKEPDDTRVWTFIGYACRMALELGLNRFVSEKRLPTETDRQWLERRNRERTYLVLFVHDRSLSTQTGRQWMLHHEDELVRRSPRWHEQGGSVAVQDRRPEDIILAGFVQLRLIGSETSSQIYAKKLEPRDEDSDANHTVLLQTCNKRMEEWMAHWETEMTKAGGERFHVAFLRCFWLYLRIFLNSFGVHRALSSPQPTHYKPDTEALIVCFRSGLEHLQGVVDDFATMSTLRYGQDTITVMTAYSSVFLLKLLRNPNTSPLLPADATADVHKAILRTSESYDASDSSNASAAHHARFLKGLIARDIHETNEQAKLREKRDIDVHMSNGHAHPAQAATRGPHMPPGTGYPGTVGVPADQYVQYQQPVLPPGPSLPHANPGYIYSSPTSASPSADPAHQNLPQPYPPDYHASSSLSPSGSSSMSSSTYGYTSPHEPTPVVPSQASTTFNAPINYTQSDAEYYRLMFHSIGMGQDMYSNQQYPRQQGWVDPSASRDSGGYSAPAYSGGGEYGYQHQRTYDGYSR</sequence>
<comment type="caution">
    <text evidence="8">The sequence shown here is derived from an EMBL/GenBank/DDBJ whole genome shotgun (WGS) entry which is preliminary data.</text>
</comment>
<comment type="subcellular location">
    <subcellularLocation>
        <location evidence="1">Nucleus</location>
    </subcellularLocation>
</comment>
<dbReference type="InterPro" id="IPR051089">
    <property type="entry name" value="prtT"/>
</dbReference>
<dbReference type="PANTHER" id="PTHR31845:SF19">
    <property type="entry name" value="TRANSCRIPTION FACTOR DOMAIN-CONTAINING PROTEIN"/>
    <property type="match status" value="1"/>
</dbReference>
<keyword evidence="4" id="KW-0804">Transcription</keyword>
<dbReference type="GO" id="GO:0008270">
    <property type="term" value="F:zinc ion binding"/>
    <property type="evidence" value="ECO:0007669"/>
    <property type="project" value="InterPro"/>
</dbReference>
<evidence type="ECO:0000256" key="4">
    <source>
        <dbReference type="ARBA" id="ARBA00023163"/>
    </source>
</evidence>
<dbReference type="EMBL" id="RWJN01000627">
    <property type="protein sequence ID" value="TCD60264.1"/>
    <property type="molecule type" value="Genomic_DNA"/>
</dbReference>
<feature type="compositionally biased region" description="Low complexity" evidence="6">
    <location>
        <begin position="428"/>
        <end position="440"/>
    </location>
</feature>
<dbReference type="InterPro" id="IPR007219">
    <property type="entry name" value="XnlR_reg_dom"/>
</dbReference>
<proteinExistence type="predicted"/>
<feature type="domain" description="Xylanolytic transcriptional activator regulatory" evidence="7">
    <location>
        <begin position="54"/>
        <end position="133"/>
    </location>
</feature>
<evidence type="ECO:0000313" key="8">
    <source>
        <dbReference type="EMBL" id="TCD60264.1"/>
    </source>
</evidence>
<keyword evidence="5" id="KW-0539">Nucleus</keyword>
<dbReference type="STRING" id="92696.A0A4R0RCR8"/>
<keyword evidence="2" id="KW-0805">Transcription regulation</keyword>
<accession>A0A4R0RCR8</accession>
<evidence type="ECO:0000256" key="6">
    <source>
        <dbReference type="SAM" id="MobiDB-lite"/>
    </source>
</evidence>
<dbReference type="GO" id="GO:0005634">
    <property type="term" value="C:nucleus"/>
    <property type="evidence" value="ECO:0007669"/>
    <property type="project" value="UniProtKB-SubCell"/>
</dbReference>
<dbReference type="Pfam" id="PF04082">
    <property type="entry name" value="Fungal_trans"/>
    <property type="match status" value="1"/>
</dbReference>
<evidence type="ECO:0000256" key="5">
    <source>
        <dbReference type="ARBA" id="ARBA00023242"/>
    </source>
</evidence>
<dbReference type="Proteomes" id="UP000292702">
    <property type="component" value="Unassembled WGS sequence"/>
</dbReference>